<keyword evidence="2" id="KW-1185">Reference proteome</keyword>
<evidence type="ECO:0000313" key="2">
    <source>
        <dbReference type="Proteomes" id="UP001434883"/>
    </source>
</evidence>
<accession>A0ABV0QSK8</accession>
<sequence>MDVASRIAGHVAADPVVVDTVTNAEPIRHHRSEAPEADGGASECAGGEDVVVYSSVGWVCVQAVQSLALRHGK</sequence>
<gene>
    <name evidence="1" type="ORF">XENOCAPTIV_018960</name>
</gene>
<protein>
    <submittedName>
        <fullName evidence="1">Uncharacterized protein</fullName>
    </submittedName>
</protein>
<comment type="caution">
    <text evidence="1">The sequence shown here is derived from an EMBL/GenBank/DDBJ whole genome shotgun (WGS) entry which is preliminary data.</text>
</comment>
<evidence type="ECO:0000313" key="1">
    <source>
        <dbReference type="EMBL" id="MEQ2198821.1"/>
    </source>
</evidence>
<proteinExistence type="predicted"/>
<feature type="non-terminal residue" evidence="1">
    <location>
        <position position="73"/>
    </location>
</feature>
<reference evidence="1 2" key="1">
    <citation type="submission" date="2021-06" db="EMBL/GenBank/DDBJ databases">
        <authorList>
            <person name="Palmer J.M."/>
        </authorList>
    </citation>
    <scope>NUCLEOTIDE SEQUENCE [LARGE SCALE GENOMIC DNA]</scope>
    <source>
        <strain evidence="1 2">XC_2019</strain>
        <tissue evidence="1">Muscle</tissue>
    </source>
</reference>
<dbReference type="EMBL" id="JAHRIN010020801">
    <property type="protein sequence ID" value="MEQ2198821.1"/>
    <property type="molecule type" value="Genomic_DNA"/>
</dbReference>
<dbReference type="Proteomes" id="UP001434883">
    <property type="component" value="Unassembled WGS sequence"/>
</dbReference>
<name>A0ABV0QSK8_9TELE</name>
<organism evidence="1 2">
    <name type="scientific">Xenoophorus captivus</name>
    <dbReference type="NCBI Taxonomy" id="1517983"/>
    <lineage>
        <taxon>Eukaryota</taxon>
        <taxon>Metazoa</taxon>
        <taxon>Chordata</taxon>
        <taxon>Craniata</taxon>
        <taxon>Vertebrata</taxon>
        <taxon>Euteleostomi</taxon>
        <taxon>Actinopterygii</taxon>
        <taxon>Neopterygii</taxon>
        <taxon>Teleostei</taxon>
        <taxon>Neoteleostei</taxon>
        <taxon>Acanthomorphata</taxon>
        <taxon>Ovalentaria</taxon>
        <taxon>Atherinomorphae</taxon>
        <taxon>Cyprinodontiformes</taxon>
        <taxon>Goodeidae</taxon>
        <taxon>Xenoophorus</taxon>
    </lineage>
</organism>